<evidence type="ECO:0000313" key="2">
    <source>
        <dbReference type="EnsemblPlants" id="OB10G20580.1"/>
    </source>
</evidence>
<reference evidence="2" key="2">
    <citation type="submission" date="2013-04" db="UniProtKB">
        <authorList>
            <consortium name="EnsemblPlants"/>
        </authorList>
    </citation>
    <scope>IDENTIFICATION</scope>
</reference>
<dbReference type="AlphaFoldDB" id="J3N3G0"/>
<accession>J3N3G0</accession>
<reference evidence="2" key="1">
    <citation type="journal article" date="2013" name="Nat. Commun.">
        <title>Whole-genome sequencing of Oryza brachyantha reveals mechanisms underlying Oryza genome evolution.</title>
        <authorList>
            <person name="Chen J."/>
            <person name="Huang Q."/>
            <person name="Gao D."/>
            <person name="Wang J."/>
            <person name="Lang Y."/>
            <person name="Liu T."/>
            <person name="Li B."/>
            <person name="Bai Z."/>
            <person name="Luis Goicoechea J."/>
            <person name="Liang C."/>
            <person name="Chen C."/>
            <person name="Zhang W."/>
            <person name="Sun S."/>
            <person name="Liao Y."/>
            <person name="Zhang X."/>
            <person name="Yang L."/>
            <person name="Song C."/>
            <person name="Wang M."/>
            <person name="Shi J."/>
            <person name="Liu G."/>
            <person name="Liu J."/>
            <person name="Zhou H."/>
            <person name="Zhou W."/>
            <person name="Yu Q."/>
            <person name="An N."/>
            <person name="Chen Y."/>
            <person name="Cai Q."/>
            <person name="Wang B."/>
            <person name="Liu B."/>
            <person name="Min J."/>
            <person name="Huang Y."/>
            <person name="Wu H."/>
            <person name="Li Z."/>
            <person name="Zhang Y."/>
            <person name="Yin Y."/>
            <person name="Song W."/>
            <person name="Jiang J."/>
            <person name="Jackson S.A."/>
            <person name="Wing R.A."/>
            <person name="Wang J."/>
            <person name="Chen M."/>
        </authorList>
    </citation>
    <scope>NUCLEOTIDE SEQUENCE [LARGE SCALE GENOMIC DNA]</scope>
    <source>
        <strain evidence="2">cv. IRGC 101232</strain>
    </source>
</reference>
<feature type="region of interest" description="Disordered" evidence="1">
    <location>
        <begin position="42"/>
        <end position="69"/>
    </location>
</feature>
<sequence>MSSSNSNRQIKNQRVHKPPISQLRDRRGSLGQCRKRYCIYIRARSPSPSQNPNLSRLRERKEKSSNLSRLFSLGRARGGGRRGGRCARVLQRHSGLELRRVLDVF</sequence>
<evidence type="ECO:0000256" key="1">
    <source>
        <dbReference type="SAM" id="MobiDB-lite"/>
    </source>
</evidence>
<protein>
    <submittedName>
        <fullName evidence="2">Uncharacterized protein</fullName>
    </submittedName>
</protein>
<keyword evidence="3" id="KW-1185">Reference proteome</keyword>
<organism evidence="2">
    <name type="scientific">Oryza brachyantha</name>
    <name type="common">malo sina</name>
    <dbReference type="NCBI Taxonomy" id="4533"/>
    <lineage>
        <taxon>Eukaryota</taxon>
        <taxon>Viridiplantae</taxon>
        <taxon>Streptophyta</taxon>
        <taxon>Embryophyta</taxon>
        <taxon>Tracheophyta</taxon>
        <taxon>Spermatophyta</taxon>
        <taxon>Magnoliopsida</taxon>
        <taxon>Liliopsida</taxon>
        <taxon>Poales</taxon>
        <taxon>Poaceae</taxon>
        <taxon>BOP clade</taxon>
        <taxon>Oryzoideae</taxon>
        <taxon>Oryzeae</taxon>
        <taxon>Oryzinae</taxon>
        <taxon>Oryza</taxon>
    </lineage>
</organism>
<feature type="compositionally biased region" description="Polar residues" evidence="1">
    <location>
        <begin position="1"/>
        <end position="10"/>
    </location>
</feature>
<dbReference type="Gramene" id="OB10G20580.1">
    <property type="protein sequence ID" value="OB10G20580.1"/>
    <property type="gene ID" value="OB10G20580"/>
</dbReference>
<name>J3N3G0_ORYBR</name>
<evidence type="ECO:0000313" key="3">
    <source>
        <dbReference type="Proteomes" id="UP000006038"/>
    </source>
</evidence>
<dbReference type="Proteomes" id="UP000006038">
    <property type="component" value="Chromosome 10"/>
</dbReference>
<dbReference type="EnsemblPlants" id="OB10G20580.1">
    <property type="protein sequence ID" value="OB10G20580.1"/>
    <property type="gene ID" value="OB10G20580"/>
</dbReference>
<proteinExistence type="predicted"/>
<feature type="region of interest" description="Disordered" evidence="1">
    <location>
        <begin position="1"/>
        <end position="29"/>
    </location>
</feature>
<dbReference type="HOGENOM" id="CLU_2243434_0_0_1"/>